<evidence type="ECO:0000313" key="1">
    <source>
        <dbReference type="Proteomes" id="UP000095280"/>
    </source>
</evidence>
<protein>
    <submittedName>
        <fullName evidence="2">POPLD domain-containing protein</fullName>
    </submittedName>
</protein>
<name>A0A1I8IZF8_9PLAT</name>
<organism evidence="1 2">
    <name type="scientific">Macrostomum lignano</name>
    <dbReference type="NCBI Taxonomy" id="282301"/>
    <lineage>
        <taxon>Eukaryota</taxon>
        <taxon>Metazoa</taxon>
        <taxon>Spiralia</taxon>
        <taxon>Lophotrochozoa</taxon>
        <taxon>Platyhelminthes</taxon>
        <taxon>Rhabditophora</taxon>
        <taxon>Macrostomorpha</taxon>
        <taxon>Macrostomida</taxon>
        <taxon>Macrostomidae</taxon>
        <taxon>Macrostomum</taxon>
    </lineage>
</organism>
<keyword evidence="1" id="KW-1185">Reference proteome</keyword>
<dbReference type="Proteomes" id="UP000095280">
    <property type="component" value="Unplaced"/>
</dbReference>
<accession>A0A1I8IZF8</accession>
<evidence type="ECO:0000313" key="2">
    <source>
        <dbReference type="WBParaSite" id="maker-uti_cns_0022842-snap-gene-0.1-mRNA-1"/>
    </source>
</evidence>
<proteinExistence type="predicted"/>
<dbReference type="WBParaSite" id="maker-uti_cns_0022842-snap-gene-0.1-mRNA-1">
    <property type="protein sequence ID" value="maker-uti_cns_0022842-snap-gene-0.1-mRNA-1"/>
    <property type="gene ID" value="maker-uti_cns_0022842-snap-gene-0.1"/>
</dbReference>
<sequence>IASREIDAVFSSISGPLLQQLLIFKACASNDDDTLLTSENCSRMSSRRRLRRYIWPTLASDNNRRFGQWLTVCPAVDEQTLVEVSPQLVPGEIEEHRATRCHGLFRVSPNGDRQSVGCPLAFLMLESGGGGDALYSGGVIVLFTVSISGIRTVPVECSGRICLATRVLGVPRRLYRGSRDRPSGVE</sequence>
<dbReference type="AlphaFoldDB" id="A0A1I8IZF8"/>
<reference evidence="2" key="1">
    <citation type="submission" date="2016-11" db="UniProtKB">
        <authorList>
            <consortium name="WormBaseParasite"/>
        </authorList>
    </citation>
    <scope>IDENTIFICATION</scope>
</reference>